<feature type="domain" description="MBG" evidence="1">
    <location>
        <begin position="17"/>
        <end position="85"/>
    </location>
</feature>
<gene>
    <name evidence="2" type="ORF">FBD94_24670</name>
</gene>
<proteinExistence type="predicted"/>
<dbReference type="Gene3D" id="2.60.40.1080">
    <property type="match status" value="1"/>
</dbReference>
<protein>
    <submittedName>
        <fullName evidence="2">Gliding motility-associated C-terminal domain-containing protein</fullName>
    </submittedName>
</protein>
<dbReference type="Pfam" id="PF13585">
    <property type="entry name" value="CHU_C"/>
    <property type="match status" value="1"/>
</dbReference>
<reference evidence="2 3" key="1">
    <citation type="submission" date="2019-04" db="EMBL/GenBank/DDBJ databases">
        <title>Pedobacter sp. RP-1-16 sp. nov., isolated from Arctic soil.</title>
        <authorList>
            <person name="Dahal R.H."/>
            <person name="Kim D.-U."/>
        </authorList>
    </citation>
    <scope>NUCLEOTIDE SEQUENCE [LARGE SCALE GENOMIC DNA]</scope>
    <source>
        <strain evidence="2 3">RP-1-16</strain>
    </source>
</reference>
<feature type="domain" description="MBG" evidence="1">
    <location>
        <begin position="244"/>
        <end position="313"/>
    </location>
</feature>
<dbReference type="NCBIfam" id="TIGR04131">
    <property type="entry name" value="Bac_Flav_CTERM"/>
    <property type="match status" value="1"/>
</dbReference>
<dbReference type="InterPro" id="IPR008964">
    <property type="entry name" value="Invasin/intimin_cell_adhesion"/>
</dbReference>
<dbReference type="InterPro" id="IPR041286">
    <property type="entry name" value="MBG_2"/>
</dbReference>
<dbReference type="AlphaFoldDB" id="A0A4U1FX46"/>
<sequence length="654" mass="68933">SLTYTGANLSIGKQTIAVVAVAKNKTYGDVDPSLTYTFTPVLVTGDSFTGDISRALGESIGNYPISQGSLALNNNYVLTYTGSSLSIDKKTIAVGAVAKNKIYGDADPVFTYTFTPVLATGDSFTGDISRALGENIGNYAIGQGTLALNSNYTLNYTGADLTIGKQTIAVVAVAKNKTYGQADPALTYTFTPALVTGDSFTGYINRALGENIGNYAIGQGTLALNSNYTLNYTGADLTIGKQTITVVAVAKNRVYGETDPALTYTFSPDLIIGDSFNGALSRATGENVASYVINKNTLALSNNYLLNFVSGNFVINKKQLTITADNKSKIFSDANPILTASYSGFVGSETAAVMSNSVVLNTTATISSSPGIYTIDVSGATASNYNINFVQGTLTVAPNSQIITFGTLADKLSTDVIFSLTASSSAGLTISYSSHDPTVARIINGNQVEILKPGTVNITASQAGNTNYATALAVTQTLKINDNSAFEIAISSSKGTTISLGETTVLTARGALIYQWATANGVISDQNAASLTVRPSANTVYTVTGTNQYGRSITQTIEIKVTADLQLITATNILSPNGDGMNDVWVVYNIDMYPNNVVTIVDRVGRPVFKIKGYKNNWDATLNGAQLQEGTYYYVIDFGILGKTSKKGFITVIR</sequence>
<dbReference type="InterPro" id="IPR026341">
    <property type="entry name" value="T9SS_type_B"/>
</dbReference>
<organism evidence="2 3">
    <name type="scientific">Pedobacter hiemivivus</name>
    <dbReference type="NCBI Taxonomy" id="2530454"/>
    <lineage>
        <taxon>Bacteria</taxon>
        <taxon>Pseudomonadati</taxon>
        <taxon>Bacteroidota</taxon>
        <taxon>Sphingobacteriia</taxon>
        <taxon>Sphingobacteriales</taxon>
        <taxon>Sphingobacteriaceae</taxon>
        <taxon>Pedobacter</taxon>
    </lineage>
</organism>
<dbReference type="Gene3D" id="3.30.160.710">
    <property type="match status" value="1"/>
</dbReference>
<dbReference type="Proteomes" id="UP000309594">
    <property type="component" value="Unassembled WGS sequence"/>
</dbReference>
<dbReference type="RefSeq" id="WP_136882194.1">
    <property type="nucleotide sequence ID" value="NZ_SWDX01000016.1"/>
</dbReference>
<feature type="non-terminal residue" evidence="2">
    <location>
        <position position="1"/>
    </location>
</feature>
<feature type="domain" description="MBG" evidence="1">
    <location>
        <begin position="320"/>
        <end position="395"/>
    </location>
</feature>
<evidence type="ECO:0000313" key="3">
    <source>
        <dbReference type="Proteomes" id="UP000309594"/>
    </source>
</evidence>
<comment type="caution">
    <text evidence="2">The sequence shown here is derived from an EMBL/GenBank/DDBJ whole genome shotgun (WGS) entry which is preliminary data.</text>
</comment>
<dbReference type="EMBL" id="SWDX01000016">
    <property type="protein sequence ID" value="TKC55555.1"/>
    <property type="molecule type" value="Genomic_DNA"/>
</dbReference>
<accession>A0A4U1FX46</accession>
<evidence type="ECO:0000259" key="1">
    <source>
        <dbReference type="Pfam" id="PF18676"/>
    </source>
</evidence>
<name>A0A4U1FX46_9SPHI</name>
<dbReference type="Pfam" id="PF18676">
    <property type="entry name" value="MBG_2"/>
    <property type="match status" value="5"/>
</dbReference>
<dbReference type="SUPFAM" id="SSF49373">
    <property type="entry name" value="Invasin/intimin cell-adhesion fragments"/>
    <property type="match status" value="1"/>
</dbReference>
<feature type="domain" description="MBG" evidence="1">
    <location>
        <begin position="169"/>
        <end position="238"/>
    </location>
</feature>
<feature type="domain" description="MBG" evidence="1">
    <location>
        <begin position="93"/>
        <end position="162"/>
    </location>
</feature>
<evidence type="ECO:0000313" key="2">
    <source>
        <dbReference type="EMBL" id="TKC55555.1"/>
    </source>
</evidence>